<dbReference type="Proteomes" id="UP000053732">
    <property type="component" value="Unassembled WGS sequence"/>
</dbReference>
<evidence type="ECO:0000313" key="1">
    <source>
        <dbReference type="EMBL" id="CRL30900.1"/>
    </source>
</evidence>
<organism evidence="1 2">
    <name type="scientific">Penicillium camemberti (strain FM 013)</name>
    <dbReference type="NCBI Taxonomy" id="1429867"/>
    <lineage>
        <taxon>Eukaryota</taxon>
        <taxon>Fungi</taxon>
        <taxon>Dikarya</taxon>
        <taxon>Ascomycota</taxon>
        <taxon>Pezizomycotina</taxon>
        <taxon>Eurotiomycetes</taxon>
        <taxon>Eurotiomycetidae</taxon>
        <taxon>Eurotiales</taxon>
        <taxon>Aspergillaceae</taxon>
        <taxon>Penicillium</taxon>
    </lineage>
</organism>
<keyword evidence="2" id="KW-1185">Reference proteome</keyword>
<proteinExistence type="predicted"/>
<dbReference type="AlphaFoldDB" id="A0A0G4PWZ7"/>
<name>A0A0G4PWZ7_PENC3</name>
<sequence length="62" mass="6992">MGLTSNQRRAQARQQCRKALAAHISFRGGRLHIVYVAGQGIFAGYKSRQRHGRPLPRYNITA</sequence>
<accession>A0A0G4PWZ7</accession>
<dbReference type="EMBL" id="HG793196">
    <property type="protein sequence ID" value="CRL30900.1"/>
    <property type="molecule type" value="Genomic_DNA"/>
</dbReference>
<evidence type="ECO:0000313" key="2">
    <source>
        <dbReference type="Proteomes" id="UP000053732"/>
    </source>
</evidence>
<gene>
    <name evidence="1" type="ORF">PCAMFM013_S063g000006</name>
</gene>
<protein>
    <submittedName>
        <fullName evidence="1">Str. FM013</fullName>
    </submittedName>
</protein>
<reference evidence="1 2" key="1">
    <citation type="journal article" date="2014" name="Nat. Commun.">
        <title>Multiple recent horizontal transfers of a large genomic region in cheese making fungi.</title>
        <authorList>
            <person name="Cheeseman K."/>
            <person name="Ropars J."/>
            <person name="Renault P."/>
            <person name="Dupont J."/>
            <person name="Gouzy J."/>
            <person name="Branca A."/>
            <person name="Abraham A.L."/>
            <person name="Ceppi M."/>
            <person name="Conseiller E."/>
            <person name="Debuchy R."/>
            <person name="Malagnac F."/>
            <person name="Goarin A."/>
            <person name="Silar P."/>
            <person name="Lacoste S."/>
            <person name="Sallet E."/>
            <person name="Bensimon A."/>
            <person name="Giraud T."/>
            <person name="Brygoo Y."/>
        </authorList>
    </citation>
    <scope>NUCLEOTIDE SEQUENCE [LARGE SCALE GENOMIC DNA]</scope>
    <source>
        <strain evidence="2">FM 013</strain>
    </source>
</reference>